<name>A0A7D5GJV2_9EURY</name>
<dbReference type="Proteomes" id="UP000509241">
    <property type="component" value="Chromosome"/>
</dbReference>
<dbReference type="GeneID" id="56035550"/>
<dbReference type="OrthoDB" id="242379at2157"/>
<feature type="transmembrane region" description="Helical" evidence="1">
    <location>
        <begin position="7"/>
        <end position="26"/>
    </location>
</feature>
<keyword evidence="3" id="KW-1185">Reference proteome</keyword>
<gene>
    <name evidence="2" type="ORF">HYG82_19625</name>
</gene>
<evidence type="ECO:0000313" key="3">
    <source>
        <dbReference type="Proteomes" id="UP000509241"/>
    </source>
</evidence>
<feature type="transmembrane region" description="Helical" evidence="1">
    <location>
        <begin position="69"/>
        <end position="89"/>
    </location>
</feature>
<dbReference type="RefSeq" id="WP_179263846.1">
    <property type="nucleotide sequence ID" value="NZ_CP058601.1"/>
</dbReference>
<dbReference type="KEGG" id="haly:HYG82_19625"/>
<organism evidence="2 3">
    <name type="scientific">Natrinema halophilum</name>
    <dbReference type="NCBI Taxonomy" id="1699371"/>
    <lineage>
        <taxon>Archaea</taxon>
        <taxon>Methanobacteriati</taxon>
        <taxon>Methanobacteriota</taxon>
        <taxon>Stenosarchaea group</taxon>
        <taxon>Halobacteria</taxon>
        <taxon>Halobacteriales</taxon>
        <taxon>Natrialbaceae</taxon>
        <taxon>Natrinema</taxon>
    </lineage>
</organism>
<evidence type="ECO:0000313" key="2">
    <source>
        <dbReference type="EMBL" id="QLG50887.1"/>
    </source>
</evidence>
<keyword evidence="1" id="KW-0812">Transmembrane</keyword>
<feature type="transmembrane region" description="Helical" evidence="1">
    <location>
        <begin position="101"/>
        <end position="123"/>
    </location>
</feature>
<evidence type="ECO:0000256" key="1">
    <source>
        <dbReference type="SAM" id="Phobius"/>
    </source>
</evidence>
<sequence length="129" mass="13563">MVSQETVVHFGAVYLAVVVLLVAGALDIGDGTGPAATAVLVLFYAIFFGGGHLYLAIRGDDGMVPSDARWRYLAMLGAVLSGGVLVLYAGDRTIGTITLEAVSAAFFVLIVGGYLLTETIVAYREHRPE</sequence>
<proteinExistence type="predicted"/>
<accession>A0A7D5GJV2</accession>
<dbReference type="EMBL" id="CP058601">
    <property type="protein sequence ID" value="QLG50887.1"/>
    <property type="molecule type" value="Genomic_DNA"/>
</dbReference>
<keyword evidence="1" id="KW-0472">Membrane</keyword>
<protein>
    <submittedName>
        <fullName evidence="2">Uncharacterized protein</fullName>
    </submittedName>
</protein>
<dbReference type="AlphaFoldDB" id="A0A7D5GJV2"/>
<keyword evidence="1" id="KW-1133">Transmembrane helix</keyword>
<feature type="transmembrane region" description="Helical" evidence="1">
    <location>
        <begin position="38"/>
        <end position="57"/>
    </location>
</feature>
<reference evidence="2 3" key="1">
    <citation type="submission" date="2020-07" db="EMBL/GenBank/DDBJ databases">
        <authorList>
            <person name="Cui H."/>
        </authorList>
    </citation>
    <scope>NUCLEOTIDE SEQUENCE [LARGE SCALE GENOMIC DNA]</scope>
    <source>
        <strain evidence="2 3">YPL8</strain>
    </source>
</reference>